<proteinExistence type="predicted"/>
<dbReference type="Proteomes" id="UP001183607">
    <property type="component" value="Unassembled WGS sequence"/>
</dbReference>
<dbReference type="EMBL" id="JAVRER010000005">
    <property type="protein sequence ID" value="MDT0414802.1"/>
    <property type="molecule type" value="Genomic_DNA"/>
</dbReference>
<dbReference type="InterPro" id="IPR051276">
    <property type="entry name" value="Saccharopine_DH-like_oxidrdct"/>
</dbReference>
<dbReference type="Pfam" id="PF03435">
    <property type="entry name" value="Sacchrp_dh_NADP"/>
    <property type="match status" value="1"/>
</dbReference>
<evidence type="ECO:0000313" key="3">
    <source>
        <dbReference type="EMBL" id="MDT0414802.1"/>
    </source>
</evidence>
<accession>A0ABD5E1X0</accession>
<dbReference type="SUPFAM" id="SSF51735">
    <property type="entry name" value="NAD(P)-binding Rossmann-fold domains"/>
    <property type="match status" value="1"/>
</dbReference>
<evidence type="ECO:0000259" key="2">
    <source>
        <dbReference type="Pfam" id="PF03435"/>
    </source>
</evidence>
<comment type="caution">
    <text evidence="3">The sequence shown here is derived from an EMBL/GenBank/DDBJ whole genome shotgun (WGS) entry which is preliminary data.</text>
</comment>
<dbReference type="AlphaFoldDB" id="A0ABD5E1X0"/>
<dbReference type="InterPro" id="IPR036291">
    <property type="entry name" value="NAD(P)-bd_dom_sf"/>
</dbReference>
<reference evidence="4" key="1">
    <citation type="submission" date="2023-07" db="EMBL/GenBank/DDBJ databases">
        <title>30 novel species of actinomycetes from the DSMZ collection.</title>
        <authorList>
            <person name="Nouioui I."/>
        </authorList>
    </citation>
    <scope>NUCLEOTIDE SEQUENCE [LARGE SCALE GENOMIC DNA]</scope>
    <source>
        <strain evidence="4">DSM 41982</strain>
    </source>
</reference>
<evidence type="ECO:0000313" key="4">
    <source>
        <dbReference type="Proteomes" id="UP001183607"/>
    </source>
</evidence>
<evidence type="ECO:0000256" key="1">
    <source>
        <dbReference type="SAM" id="MobiDB-lite"/>
    </source>
</evidence>
<name>A0ABD5E1X0_9ACTN</name>
<organism evidence="3 4">
    <name type="scientific">Streptomyces evansiae</name>
    <dbReference type="NCBI Taxonomy" id="3075535"/>
    <lineage>
        <taxon>Bacteria</taxon>
        <taxon>Bacillati</taxon>
        <taxon>Actinomycetota</taxon>
        <taxon>Actinomycetes</taxon>
        <taxon>Kitasatosporales</taxon>
        <taxon>Streptomycetaceae</taxon>
        <taxon>Streptomyces</taxon>
    </lineage>
</organism>
<feature type="domain" description="Saccharopine dehydrogenase NADP binding" evidence="2">
    <location>
        <begin position="23"/>
        <end position="142"/>
    </location>
</feature>
<dbReference type="InterPro" id="IPR005097">
    <property type="entry name" value="Sacchrp_dh_NADP-bd"/>
</dbReference>
<dbReference type="Gene3D" id="3.40.50.720">
    <property type="entry name" value="NAD(P)-binding Rossmann-like Domain"/>
    <property type="match status" value="1"/>
</dbReference>
<dbReference type="PANTHER" id="PTHR12286">
    <property type="entry name" value="SACCHAROPINE DEHYDROGENASE-LIKE OXIDOREDUCTASE"/>
    <property type="match status" value="1"/>
</dbReference>
<dbReference type="RefSeq" id="WP_311676672.1">
    <property type="nucleotide sequence ID" value="NZ_JAVRER010000005.1"/>
</dbReference>
<dbReference type="PANTHER" id="PTHR12286:SF5">
    <property type="entry name" value="SACCHAROPINE DEHYDROGENASE-LIKE OXIDOREDUCTASE"/>
    <property type="match status" value="1"/>
</dbReference>
<feature type="region of interest" description="Disordered" evidence="1">
    <location>
        <begin position="212"/>
        <end position="231"/>
    </location>
</feature>
<gene>
    <name evidence="3" type="ORF">RM574_04805</name>
</gene>
<protein>
    <submittedName>
        <fullName evidence="3">Saccharopine dehydrogenase NADP-binding domain-containing protein</fullName>
    </submittedName>
</protein>
<sequence>MEPNTLPGRPHETARKDREFDLVLYGASGFVGALTAAYLAEHAPPSLRWALAGRGEEKLERTRAALGLESVPVLTADAEDATALRALAARTRVVATTVGPYLRYGDALVGACADAGTDYADLAGEPEFIDRSYLRHEARARATGARLVHGCGFDSVPADLGAHFTVGLLPEGVPLRVDGFLSVDAAPSGGTVDSTLTALGRPLALARAARERAAVEAPPEPGRRVTAPPGPPRYVGELDAWALPLPVLDPLLVARSARALPRYGPDFRYRHHVTARRLPTALAGLAGAAALLAAAQVPPLRRALSARLAPGTGPSEERRARSSFSLRFIGEGGGRRVYTEVRGGDPGYDETARILGESALCLALDDLPALSGQLTPAVAMGETLTERLRRSGLVIREAARREG</sequence>